<comment type="caution">
    <text evidence="1">The sequence shown here is derived from an EMBL/GenBank/DDBJ whole genome shotgun (WGS) entry which is preliminary data.</text>
</comment>
<reference evidence="1 2" key="1">
    <citation type="journal article" date="2019" name="Sci. Rep.">
        <title>Orb-weaving spider Araneus ventricosus genome elucidates the spidroin gene catalogue.</title>
        <authorList>
            <person name="Kono N."/>
            <person name="Nakamura H."/>
            <person name="Ohtoshi R."/>
            <person name="Moran D.A.P."/>
            <person name="Shinohara A."/>
            <person name="Yoshida Y."/>
            <person name="Fujiwara M."/>
            <person name="Mori M."/>
            <person name="Tomita M."/>
            <person name="Arakawa K."/>
        </authorList>
    </citation>
    <scope>NUCLEOTIDE SEQUENCE [LARGE SCALE GENOMIC DNA]</scope>
</reference>
<dbReference type="EMBL" id="BGPR01026912">
    <property type="protein sequence ID" value="GBN97005.1"/>
    <property type="molecule type" value="Genomic_DNA"/>
</dbReference>
<keyword evidence="2" id="KW-1185">Reference proteome</keyword>
<dbReference type="SUPFAM" id="SSF46938">
    <property type="entry name" value="CRAL/TRIO N-terminal domain"/>
    <property type="match status" value="1"/>
</dbReference>
<dbReference type="AlphaFoldDB" id="A0A4Y2TD22"/>
<accession>A0A4Y2TD22</accession>
<name>A0A4Y2TD22_ARAVE</name>
<dbReference type="Gene3D" id="1.10.8.20">
    <property type="entry name" value="N-terminal domain of phosphatidylinositol transfer protein sec14p"/>
    <property type="match status" value="1"/>
</dbReference>
<dbReference type="Proteomes" id="UP000499080">
    <property type="component" value="Unassembled WGS sequence"/>
</dbReference>
<organism evidence="1 2">
    <name type="scientific">Araneus ventricosus</name>
    <name type="common">Orbweaver spider</name>
    <name type="synonym">Epeira ventricosa</name>
    <dbReference type="NCBI Taxonomy" id="182803"/>
    <lineage>
        <taxon>Eukaryota</taxon>
        <taxon>Metazoa</taxon>
        <taxon>Ecdysozoa</taxon>
        <taxon>Arthropoda</taxon>
        <taxon>Chelicerata</taxon>
        <taxon>Arachnida</taxon>
        <taxon>Araneae</taxon>
        <taxon>Araneomorphae</taxon>
        <taxon>Entelegynae</taxon>
        <taxon>Araneoidea</taxon>
        <taxon>Araneidae</taxon>
        <taxon>Araneus</taxon>
    </lineage>
</organism>
<evidence type="ECO:0008006" key="3">
    <source>
        <dbReference type="Google" id="ProtNLM"/>
    </source>
</evidence>
<gene>
    <name evidence="1" type="ORF">AVEN_198448_1</name>
</gene>
<dbReference type="InterPro" id="IPR036273">
    <property type="entry name" value="CRAL/TRIO_N_dom_sf"/>
</dbReference>
<evidence type="ECO:0000313" key="1">
    <source>
        <dbReference type="EMBL" id="GBN97005.1"/>
    </source>
</evidence>
<feature type="non-terminal residue" evidence="1">
    <location>
        <position position="54"/>
    </location>
</feature>
<protein>
    <recommendedName>
        <fullName evidence="3">CRAL/TRIO N-terminal domain-containing protein</fullName>
    </recommendedName>
</protein>
<sequence length="54" mass="6543">MDSITDEEKEMIEELRRRTINDMTPKMLEDVSLCYRFAKARDFNLEQAETMLRK</sequence>
<proteinExistence type="predicted"/>
<dbReference type="OrthoDB" id="6423696at2759"/>
<evidence type="ECO:0000313" key="2">
    <source>
        <dbReference type="Proteomes" id="UP000499080"/>
    </source>
</evidence>